<dbReference type="Pfam" id="PF00481">
    <property type="entry name" value="PP2C"/>
    <property type="match status" value="1"/>
</dbReference>
<feature type="non-terminal residue" evidence="2">
    <location>
        <position position="1"/>
    </location>
</feature>
<evidence type="ECO:0000259" key="1">
    <source>
        <dbReference type="PROSITE" id="PS51746"/>
    </source>
</evidence>
<dbReference type="PROSITE" id="PS51746">
    <property type="entry name" value="PPM_2"/>
    <property type="match status" value="1"/>
</dbReference>
<dbReference type="CDD" id="cd00143">
    <property type="entry name" value="PP2Cc"/>
    <property type="match status" value="1"/>
</dbReference>
<dbReference type="AlphaFoldDB" id="A0A1D2A698"/>
<dbReference type="SUPFAM" id="SSF81606">
    <property type="entry name" value="PP2C-like"/>
    <property type="match status" value="1"/>
</dbReference>
<dbReference type="SMART" id="SM00332">
    <property type="entry name" value="PP2Cc"/>
    <property type="match status" value="1"/>
</dbReference>
<dbReference type="Gene3D" id="3.60.40.10">
    <property type="entry name" value="PPM-type phosphatase domain"/>
    <property type="match status" value="1"/>
</dbReference>
<proteinExistence type="predicted"/>
<name>A0A1D2A698_AUXPR</name>
<accession>A0A1D2A698</accession>
<dbReference type="GO" id="GO:0004722">
    <property type="term" value="F:protein serine/threonine phosphatase activity"/>
    <property type="evidence" value="ECO:0007669"/>
    <property type="project" value="InterPro"/>
</dbReference>
<dbReference type="EMBL" id="GDKF01003892">
    <property type="protein sequence ID" value="JAT74730.1"/>
    <property type="molecule type" value="Transcribed_RNA"/>
</dbReference>
<gene>
    <name evidence="2" type="ORF">g.12811</name>
</gene>
<reference evidence="2" key="1">
    <citation type="submission" date="2015-08" db="EMBL/GenBank/DDBJ databases">
        <authorList>
            <person name="Babu N.S."/>
            <person name="Beckwith C.J."/>
            <person name="Beseler K.G."/>
            <person name="Brison A."/>
            <person name="Carone J.V."/>
            <person name="Caskin T.P."/>
            <person name="Diamond M."/>
            <person name="Durham M.E."/>
            <person name="Foxe J.M."/>
            <person name="Go M."/>
            <person name="Henderson B.A."/>
            <person name="Jones I.B."/>
            <person name="McGettigan J.A."/>
            <person name="Micheletti S.J."/>
            <person name="Nasrallah M.E."/>
            <person name="Ortiz D."/>
            <person name="Piller C.R."/>
            <person name="Privatt S.R."/>
            <person name="Schneider S.L."/>
            <person name="Sharp S."/>
            <person name="Smith T.C."/>
            <person name="Stanton J.D."/>
            <person name="Ullery H.E."/>
            <person name="Wilson R.J."/>
            <person name="Serrano M.G."/>
            <person name="Buck G."/>
            <person name="Lee V."/>
            <person name="Wang Y."/>
            <person name="Carvalho R."/>
            <person name="Voegtly L."/>
            <person name="Shi R."/>
            <person name="Duckworth R."/>
            <person name="Johnson A."/>
            <person name="Loviza R."/>
            <person name="Walstead R."/>
            <person name="Shah Z."/>
            <person name="Kiflezghi M."/>
            <person name="Wade K."/>
            <person name="Ball S.L."/>
            <person name="Bradley K.W."/>
            <person name="Asai D.J."/>
            <person name="Bowman C.A."/>
            <person name="Russell D.A."/>
            <person name="Pope W.H."/>
            <person name="Jacobs-Sera D."/>
            <person name="Hendrix R.W."/>
            <person name="Hatfull G.F."/>
        </authorList>
    </citation>
    <scope>NUCLEOTIDE SEQUENCE</scope>
</reference>
<dbReference type="PANTHER" id="PTHR47992">
    <property type="entry name" value="PROTEIN PHOSPHATASE"/>
    <property type="match status" value="1"/>
</dbReference>
<sequence length="263" mass="28843">PAHLPPKGMREVDDTAIQRAFARAFHEMDLEMVDVASAAGQQYGTTAVCALRIGRLMYIAHTGDSCALLCRGGTLVRLTEDHKPASMPTERARIEGQGGRIMYKEDRVLSNPRGSRISRLNMSRALGDGNFKSPKRLVEATPDVVRVALRPHRDQFFILASDGVLEVMSEDEAIDIVKTTVAGSPPSGERECHLVGGKTQTNLSWPRHLITGQPGAEHQAHSRPCCKIMILTSYTTTPLQTLWQARLRPPSSGGQPRSRLVTT</sequence>
<dbReference type="InterPro" id="IPR001932">
    <property type="entry name" value="PPM-type_phosphatase-like_dom"/>
</dbReference>
<organism evidence="2">
    <name type="scientific">Auxenochlorella protothecoides</name>
    <name type="common">Green microalga</name>
    <name type="synonym">Chlorella protothecoides</name>
    <dbReference type="NCBI Taxonomy" id="3075"/>
    <lineage>
        <taxon>Eukaryota</taxon>
        <taxon>Viridiplantae</taxon>
        <taxon>Chlorophyta</taxon>
        <taxon>core chlorophytes</taxon>
        <taxon>Trebouxiophyceae</taxon>
        <taxon>Chlorellales</taxon>
        <taxon>Chlorellaceae</taxon>
        <taxon>Auxenochlorella</taxon>
    </lineage>
</organism>
<protein>
    <recommendedName>
        <fullName evidence="1">PPM-type phosphatase domain-containing protein</fullName>
    </recommendedName>
</protein>
<evidence type="ECO:0000313" key="2">
    <source>
        <dbReference type="EMBL" id="JAT74730.1"/>
    </source>
</evidence>
<feature type="domain" description="PPM-type phosphatase" evidence="1">
    <location>
        <begin position="1"/>
        <end position="263"/>
    </location>
</feature>
<dbReference type="InterPro" id="IPR036457">
    <property type="entry name" value="PPM-type-like_dom_sf"/>
</dbReference>
<dbReference type="InterPro" id="IPR015655">
    <property type="entry name" value="PP2C"/>
</dbReference>